<feature type="binding site" evidence="3">
    <location>
        <position position="60"/>
    </location>
    <ligand>
        <name>Ca(2+)</name>
        <dbReference type="ChEBI" id="CHEBI:29108"/>
    </ligand>
</feature>
<feature type="binding site" evidence="2">
    <location>
        <position position="65"/>
    </location>
    <ligand>
        <name>Mn(2+)</name>
        <dbReference type="ChEBI" id="CHEBI:29035"/>
        <label>1</label>
    </ligand>
</feature>
<accession>C9RAX5</accession>
<keyword evidence="5" id="KW-1185">Reference proteome</keyword>
<dbReference type="SUPFAM" id="SSF47240">
    <property type="entry name" value="Ferritin-like"/>
    <property type="match status" value="1"/>
</dbReference>
<dbReference type="CDD" id="cd01051">
    <property type="entry name" value="Mn_catalase"/>
    <property type="match status" value="1"/>
</dbReference>
<gene>
    <name evidence="4" type="ordered locus">Adeg_0232</name>
</gene>
<evidence type="ECO:0000256" key="1">
    <source>
        <dbReference type="ARBA" id="ARBA00007644"/>
    </source>
</evidence>
<sequence>MWIYVKHLQRPVRVSRCDVGLAKLILTQFGSPDGEFSASWRYITQAFTMPTGRTKALLIDTGTEELAHLEMVGTLFHMLIRDATPQQLRNAGLGEQYAVHGFATFLNAPGGEPWTSSYIQATGDPVADLTEDMAAEQKARAAYERLLCSTNDPDVREVLSFLREREVVHFQRFGEALQHVQSYLDSPRHLWPGFTSEQKD</sequence>
<dbReference type="InterPro" id="IPR012347">
    <property type="entry name" value="Ferritin-like"/>
</dbReference>
<dbReference type="RefSeq" id="WP_015738280.1">
    <property type="nucleotide sequence ID" value="NC_013385.1"/>
</dbReference>
<reference evidence="4 5" key="1">
    <citation type="submission" date="2009-10" db="EMBL/GenBank/DDBJ databases">
        <title>Complete sequence of chromosome of Ammonifex degensii KC4.</title>
        <authorList>
            <consortium name="US DOE Joint Genome Institute"/>
            <person name="Kerfeld C."/>
            <person name="Goodner B."/>
            <person name="Huber H."/>
            <person name="Stetter K."/>
            <person name="Lucas S."/>
            <person name="Copeland A."/>
            <person name="Lapidus A."/>
            <person name="Glavina del Rio T."/>
            <person name="Dalin E."/>
            <person name="Tice H."/>
            <person name="Bruce D."/>
            <person name="Goodwin L."/>
            <person name="Pitluck S."/>
            <person name="Saunders E."/>
            <person name="Brettin T."/>
            <person name="Detter J.C."/>
            <person name="Han C."/>
            <person name="Larimer F."/>
            <person name="Land M."/>
            <person name="Hauser L."/>
            <person name="Kyrpides N."/>
            <person name="Ovchinnikova G."/>
            <person name="Richardson P."/>
        </authorList>
    </citation>
    <scope>NUCLEOTIDE SEQUENCE [LARGE SCALE GENOMIC DNA]</scope>
    <source>
        <strain evidence="5">DSM 10501 / KC4</strain>
    </source>
</reference>
<keyword evidence="4" id="KW-0575">Peroxidase</keyword>
<dbReference type="HOGENOM" id="CLU_057467_2_0_9"/>
<feature type="binding site" evidence="2">
    <location>
        <position position="68"/>
    </location>
    <ligand>
        <name>Mn(2+)</name>
        <dbReference type="ChEBI" id="CHEBI:29035"/>
        <label>1</label>
    </ligand>
</feature>
<dbReference type="InterPro" id="IPR009078">
    <property type="entry name" value="Ferritin-like_SF"/>
</dbReference>
<dbReference type="eggNOG" id="COG3546">
    <property type="taxonomic scope" value="Bacteria"/>
</dbReference>
<evidence type="ECO:0000256" key="2">
    <source>
        <dbReference type="PIRSR" id="PIRSR607760-1"/>
    </source>
</evidence>
<dbReference type="GO" id="GO:0046872">
    <property type="term" value="F:metal ion binding"/>
    <property type="evidence" value="ECO:0007669"/>
    <property type="project" value="UniProtKB-KW"/>
</dbReference>
<dbReference type="Proteomes" id="UP000002620">
    <property type="component" value="Chromosome"/>
</dbReference>
<keyword evidence="2" id="KW-0479">Metal-binding</keyword>
<evidence type="ECO:0000256" key="3">
    <source>
        <dbReference type="PIRSR" id="PIRSR607760-2"/>
    </source>
</evidence>
<comment type="similarity">
    <text evidence="1">Belongs to the manganese catalase family.</text>
</comment>
<dbReference type="EC" id="1.11.1.6" evidence="4"/>
<comment type="cofactor">
    <cofactor evidence="2">
        <name>Mn(2+)</name>
        <dbReference type="ChEBI" id="CHEBI:29035"/>
    </cofactor>
    <text evidence="2">Binds 2 manganese ions per subunit.</text>
</comment>
<evidence type="ECO:0000313" key="4">
    <source>
        <dbReference type="EMBL" id="ACX51402.1"/>
    </source>
</evidence>
<dbReference type="OrthoDB" id="9800585at2"/>
<name>C9RAX5_AMMDK</name>
<protein>
    <submittedName>
        <fullName evidence="4">Catalase</fullName>
        <ecNumber evidence="4">1.11.1.6</ecNumber>
    </submittedName>
</protein>
<dbReference type="Gene3D" id="1.20.1260.10">
    <property type="match status" value="1"/>
</dbReference>
<evidence type="ECO:0000313" key="5">
    <source>
        <dbReference type="Proteomes" id="UP000002620"/>
    </source>
</evidence>
<dbReference type="STRING" id="429009.Adeg_0232"/>
<dbReference type="AlphaFoldDB" id="C9RAX5"/>
<dbReference type="InterPro" id="IPR007760">
    <property type="entry name" value="Mn_catalase"/>
</dbReference>
<dbReference type="KEGG" id="adg:Adeg_0232"/>
<dbReference type="GO" id="GO:0004096">
    <property type="term" value="F:catalase activity"/>
    <property type="evidence" value="ECO:0007669"/>
    <property type="project" value="UniProtKB-EC"/>
</dbReference>
<feature type="binding site" evidence="2">
    <location>
        <position position="136"/>
    </location>
    <ligand>
        <name>Mn(2+)</name>
        <dbReference type="ChEBI" id="CHEBI:29035"/>
        <label>1</label>
    </ligand>
</feature>
<organism evidence="4 5">
    <name type="scientific">Ammonifex degensii (strain DSM 10501 / KC4)</name>
    <dbReference type="NCBI Taxonomy" id="429009"/>
    <lineage>
        <taxon>Bacteria</taxon>
        <taxon>Bacillati</taxon>
        <taxon>Bacillota</taxon>
        <taxon>Clostridia</taxon>
        <taxon>Thermoanaerobacterales</taxon>
        <taxon>Thermoanaerobacteraceae</taxon>
        <taxon>Ammonifex</taxon>
    </lineage>
</organism>
<keyword evidence="3" id="KW-0106">Calcium</keyword>
<dbReference type="InterPro" id="IPR039377">
    <property type="entry name" value="Mn_catalase_dom"/>
</dbReference>
<proteinExistence type="inferred from homology"/>
<dbReference type="EMBL" id="CP001785">
    <property type="protein sequence ID" value="ACX51402.1"/>
    <property type="molecule type" value="Genomic_DNA"/>
</dbReference>
<keyword evidence="4" id="KW-0560">Oxidoreductase</keyword>
<keyword evidence="2" id="KW-0464">Manganese</keyword>
<feature type="binding site" evidence="2">
    <location>
        <position position="169"/>
    </location>
    <ligand>
        <name>Mn(2+)</name>
        <dbReference type="ChEBI" id="CHEBI:29035"/>
        <label>1</label>
    </ligand>
</feature>
<feature type="binding site" evidence="2">
    <location>
        <position position="35"/>
    </location>
    <ligand>
        <name>Mn(2+)</name>
        <dbReference type="ChEBI" id="CHEBI:29035"/>
        <label>1</label>
    </ligand>
</feature>
<comment type="cofactor">
    <cofactor evidence="3">
        <name>Ca(2+)</name>
        <dbReference type="ChEBI" id="CHEBI:29108"/>
    </cofactor>
    <text evidence="3">Binds 1 Ca(2+) ion per subunit.</text>
</comment>
<dbReference type="Pfam" id="PF05067">
    <property type="entry name" value="Mn_catalase"/>
    <property type="match status" value="1"/>
</dbReference>